<evidence type="ECO:0000313" key="4">
    <source>
        <dbReference type="Proteomes" id="UP001066276"/>
    </source>
</evidence>
<evidence type="ECO:0000256" key="1">
    <source>
        <dbReference type="SAM" id="Coils"/>
    </source>
</evidence>
<feature type="region of interest" description="Disordered" evidence="2">
    <location>
        <begin position="123"/>
        <end position="151"/>
    </location>
</feature>
<sequence>MDEQTKIMEALIKESEKILNQQEVQQFLEKMEERIKLKEDEIKIRKAHTFNRDKSDYEHGRSYTFARKYDASTMKEKINLGGDVSANLSNTDISSDPGSSADEAPSNKLDFRGEMRLMQMAVRQKQKQRSWRHKTRQGKRKRQQTQRSGMGLSPGINLRNINIIFYISKSILTINQVRILNLGLSFSPTVNWDYVNTCIELYKFIRKLLLIKHFAIKTPAPKLSTESGGVKLSGFTINETSDLAMINDLVDDNSI</sequence>
<evidence type="ECO:0000256" key="2">
    <source>
        <dbReference type="SAM" id="MobiDB-lite"/>
    </source>
</evidence>
<dbReference type="AlphaFoldDB" id="A0AAV7WYF4"/>
<evidence type="ECO:0000313" key="3">
    <source>
        <dbReference type="EMBL" id="KAJ1217810.1"/>
    </source>
</evidence>
<feature type="compositionally biased region" description="Basic residues" evidence="2">
    <location>
        <begin position="124"/>
        <end position="144"/>
    </location>
</feature>
<accession>A0AAV7WYF4</accession>
<dbReference type="Proteomes" id="UP001066276">
    <property type="component" value="Chromosome 1_1"/>
</dbReference>
<feature type="compositionally biased region" description="Polar residues" evidence="2">
    <location>
        <begin position="86"/>
        <end position="98"/>
    </location>
</feature>
<feature type="region of interest" description="Disordered" evidence="2">
    <location>
        <begin position="85"/>
        <end position="108"/>
    </location>
</feature>
<name>A0AAV7WYF4_PLEWA</name>
<proteinExistence type="predicted"/>
<protein>
    <submittedName>
        <fullName evidence="3">Uncharacterized protein</fullName>
    </submittedName>
</protein>
<dbReference type="EMBL" id="JANPWB010000001">
    <property type="protein sequence ID" value="KAJ1217810.1"/>
    <property type="molecule type" value="Genomic_DNA"/>
</dbReference>
<keyword evidence="1" id="KW-0175">Coiled coil</keyword>
<gene>
    <name evidence="3" type="ORF">NDU88_005397</name>
</gene>
<organism evidence="3 4">
    <name type="scientific">Pleurodeles waltl</name>
    <name type="common">Iberian ribbed newt</name>
    <dbReference type="NCBI Taxonomy" id="8319"/>
    <lineage>
        <taxon>Eukaryota</taxon>
        <taxon>Metazoa</taxon>
        <taxon>Chordata</taxon>
        <taxon>Craniata</taxon>
        <taxon>Vertebrata</taxon>
        <taxon>Euteleostomi</taxon>
        <taxon>Amphibia</taxon>
        <taxon>Batrachia</taxon>
        <taxon>Caudata</taxon>
        <taxon>Salamandroidea</taxon>
        <taxon>Salamandridae</taxon>
        <taxon>Pleurodelinae</taxon>
        <taxon>Pleurodeles</taxon>
    </lineage>
</organism>
<feature type="coiled-coil region" evidence="1">
    <location>
        <begin position="21"/>
        <end position="48"/>
    </location>
</feature>
<reference evidence="3" key="1">
    <citation type="journal article" date="2022" name="bioRxiv">
        <title>Sequencing and chromosome-scale assembly of the giantPleurodeles waltlgenome.</title>
        <authorList>
            <person name="Brown T."/>
            <person name="Elewa A."/>
            <person name="Iarovenko S."/>
            <person name="Subramanian E."/>
            <person name="Araus A.J."/>
            <person name="Petzold A."/>
            <person name="Susuki M."/>
            <person name="Suzuki K.-i.T."/>
            <person name="Hayashi T."/>
            <person name="Toyoda A."/>
            <person name="Oliveira C."/>
            <person name="Osipova E."/>
            <person name="Leigh N.D."/>
            <person name="Simon A."/>
            <person name="Yun M.H."/>
        </authorList>
    </citation>
    <scope>NUCLEOTIDE SEQUENCE</scope>
    <source>
        <strain evidence="3">20211129_DDA</strain>
        <tissue evidence="3">Liver</tissue>
    </source>
</reference>
<keyword evidence="4" id="KW-1185">Reference proteome</keyword>
<comment type="caution">
    <text evidence="3">The sequence shown here is derived from an EMBL/GenBank/DDBJ whole genome shotgun (WGS) entry which is preliminary data.</text>
</comment>